<accession>A0A1D7QN39</accession>
<protein>
    <submittedName>
        <fullName evidence="1">Uncharacterized protein</fullName>
    </submittedName>
</protein>
<sequence length="91" mass="10495">MEKEGTGNYYFRNLATGKLNIYIDVAFFESMPEQQKGIFSEFCIWSRKTGCWISKRKATKSIYLRARLNEFGFQNKGDMEGMVTDGSVQTV</sequence>
<reference evidence="1 2" key="1">
    <citation type="submission" date="2016-08" db="EMBL/GenBank/DDBJ databases">
        <authorList>
            <person name="Seilhamer J.J."/>
        </authorList>
    </citation>
    <scope>NUCLEOTIDE SEQUENCE [LARGE SCALE GENOMIC DNA]</scope>
    <source>
        <strain evidence="1 2">DX4</strain>
    </source>
</reference>
<name>A0A1D7QN39_9SPHI</name>
<evidence type="ECO:0000313" key="2">
    <source>
        <dbReference type="Proteomes" id="UP000094313"/>
    </source>
</evidence>
<evidence type="ECO:0000313" key="1">
    <source>
        <dbReference type="EMBL" id="AOM80081.1"/>
    </source>
</evidence>
<dbReference type="Proteomes" id="UP000094313">
    <property type="component" value="Chromosome"/>
</dbReference>
<proteinExistence type="predicted"/>
<gene>
    <name evidence="1" type="ORF">BFS30_24720</name>
</gene>
<dbReference type="KEGG" id="psty:BFS30_24720"/>
<keyword evidence="2" id="KW-1185">Reference proteome</keyword>
<dbReference type="EMBL" id="CP017141">
    <property type="protein sequence ID" value="AOM80081.1"/>
    <property type="molecule type" value="Genomic_DNA"/>
</dbReference>
<organism evidence="1 2">
    <name type="scientific">Pedobacter steynii</name>
    <dbReference type="NCBI Taxonomy" id="430522"/>
    <lineage>
        <taxon>Bacteria</taxon>
        <taxon>Pseudomonadati</taxon>
        <taxon>Bacteroidota</taxon>
        <taxon>Sphingobacteriia</taxon>
        <taxon>Sphingobacteriales</taxon>
        <taxon>Sphingobacteriaceae</taxon>
        <taxon>Pedobacter</taxon>
    </lineage>
</organism>
<dbReference type="RefSeq" id="WP_069381743.1">
    <property type="nucleotide sequence ID" value="NZ_CP017141.1"/>
</dbReference>
<dbReference type="AlphaFoldDB" id="A0A1D7QN39"/>
<dbReference type="OrthoDB" id="9803716at2"/>